<dbReference type="InterPro" id="IPR000210">
    <property type="entry name" value="BTB/POZ_dom"/>
</dbReference>
<dbReference type="SUPFAM" id="SSF49599">
    <property type="entry name" value="TRAF domain-like"/>
    <property type="match status" value="1"/>
</dbReference>
<dbReference type="InterPro" id="IPR008974">
    <property type="entry name" value="TRAF-like"/>
</dbReference>
<dbReference type="InterPro" id="IPR002083">
    <property type="entry name" value="MATH/TRAF_dom"/>
</dbReference>
<dbReference type="PROSITE" id="PS50144">
    <property type="entry name" value="MATH"/>
    <property type="match status" value="1"/>
</dbReference>
<dbReference type="Proteomes" id="UP000499080">
    <property type="component" value="Unassembled WGS sequence"/>
</dbReference>
<dbReference type="Gene3D" id="3.30.710.10">
    <property type="entry name" value="Potassium Channel Kv1.1, Chain A"/>
    <property type="match status" value="1"/>
</dbReference>
<organism evidence="3 4">
    <name type="scientific">Araneus ventricosus</name>
    <name type="common">Orbweaver spider</name>
    <name type="synonym">Epeira ventricosa</name>
    <dbReference type="NCBI Taxonomy" id="182803"/>
    <lineage>
        <taxon>Eukaryota</taxon>
        <taxon>Metazoa</taxon>
        <taxon>Ecdysozoa</taxon>
        <taxon>Arthropoda</taxon>
        <taxon>Chelicerata</taxon>
        <taxon>Arachnida</taxon>
        <taxon>Araneae</taxon>
        <taxon>Araneomorphae</taxon>
        <taxon>Entelegynae</taxon>
        <taxon>Araneoidea</taxon>
        <taxon>Araneidae</taxon>
        <taxon>Araneus</taxon>
    </lineage>
</organism>
<dbReference type="SMART" id="SM00225">
    <property type="entry name" value="BTB"/>
    <property type="match status" value="1"/>
</dbReference>
<evidence type="ECO:0000313" key="4">
    <source>
        <dbReference type="Proteomes" id="UP000499080"/>
    </source>
</evidence>
<proteinExistence type="predicted"/>
<feature type="domain" description="BTB" evidence="1">
    <location>
        <begin position="341"/>
        <end position="405"/>
    </location>
</feature>
<evidence type="ECO:0008006" key="5">
    <source>
        <dbReference type="Google" id="ProtNLM"/>
    </source>
</evidence>
<name>A0A4Y2KXM3_ARAVE</name>
<evidence type="ECO:0000313" key="3">
    <source>
        <dbReference type="EMBL" id="GBN07131.1"/>
    </source>
</evidence>
<dbReference type="PANTHER" id="PTHR24413">
    <property type="entry name" value="SPECKLE-TYPE POZ PROTEIN"/>
    <property type="match status" value="1"/>
</dbReference>
<dbReference type="AlphaFoldDB" id="A0A4Y2KXM3"/>
<dbReference type="EMBL" id="BGPR01005135">
    <property type="protein sequence ID" value="GBN07131.1"/>
    <property type="molecule type" value="Genomic_DNA"/>
</dbReference>
<dbReference type="GO" id="GO:0030163">
    <property type="term" value="P:protein catabolic process"/>
    <property type="evidence" value="ECO:0007669"/>
    <property type="project" value="UniProtKB-ARBA"/>
</dbReference>
<dbReference type="SUPFAM" id="SSF54695">
    <property type="entry name" value="POZ domain"/>
    <property type="match status" value="1"/>
</dbReference>
<dbReference type="OrthoDB" id="684045at2759"/>
<keyword evidence="4" id="KW-1185">Reference proteome</keyword>
<protein>
    <recommendedName>
        <fullName evidence="5">Speckle-type POZ protein</fullName>
    </recommendedName>
</protein>
<dbReference type="InterPro" id="IPR011333">
    <property type="entry name" value="SKP1/BTB/POZ_sf"/>
</dbReference>
<evidence type="ECO:0000259" key="1">
    <source>
        <dbReference type="PROSITE" id="PS50097"/>
    </source>
</evidence>
<comment type="caution">
    <text evidence="3">The sequence shown here is derived from an EMBL/GenBank/DDBJ whole genome shotgun (WGS) entry which is preliminary data.</text>
</comment>
<dbReference type="Pfam" id="PF00651">
    <property type="entry name" value="BTB"/>
    <property type="match status" value="1"/>
</dbReference>
<feature type="domain" description="MATH" evidence="2">
    <location>
        <begin position="10"/>
        <end position="139"/>
    </location>
</feature>
<dbReference type="Pfam" id="PF22486">
    <property type="entry name" value="MATH_2"/>
    <property type="match status" value="1"/>
</dbReference>
<gene>
    <name evidence="3" type="ORF">AVEN_231139_1</name>
</gene>
<dbReference type="SMART" id="SM00061">
    <property type="entry name" value="MATH"/>
    <property type="match status" value="1"/>
</dbReference>
<dbReference type="Gene3D" id="2.60.210.10">
    <property type="entry name" value="Apoptosis, Tumor Necrosis Factor Receptor Associated Protein 2, Chain A"/>
    <property type="match status" value="1"/>
</dbReference>
<accession>A0A4Y2KXM3</accession>
<dbReference type="CDD" id="cd18186">
    <property type="entry name" value="BTB_POZ_ZBTB_KLHL-like"/>
    <property type="match status" value="1"/>
</dbReference>
<dbReference type="PROSITE" id="PS50097">
    <property type="entry name" value="BTB"/>
    <property type="match status" value="1"/>
</dbReference>
<sequence>MAPEGKDEKCFSIDWKIENMSYCLEKVDERIVSPSFVVDEMDRIAWCITVYPRGQENCNGDYISVYLHRNRDDNPVITLKFEIAFIGKDGSVLVSKKYECDFQKGEEFGFPLFAKRDEVCHLNQSIFLPQDALTVRCRMWKNCESMSRDVRYFARTRVGVQKRSFVWNLENFDKIEEGKRRKYLIKSPMKDASLMSIDLFVASGVNSDGIICFELSLQDKTIKYSTFKLSVVDVSGNKVRCNWEEFWFDDQRECESFTFFYTEKKLLADRKVFLPNGVLSLHWECAFSKGIVLGEIEEVQDGCTSSEVKISDSHEVKNGELLPSNSPIHNIKYFYDKKFLCDVKLKTRTSTFLAHKVILSAASSVFKTMFSGNMKEKGSDCVDIEGLDDDVVRRMLHYIYTSRVEGLSNDSAVHLYYVAHEYAILSLKNVCVSYIKNNSSDPYKSLPFADKDDKMGDAILDWDLRFAFCALRWTLIIESKCEEHRLFFEDLKVNF</sequence>
<reference evidence="3 4" key="1">
    <citation type="journal article" date="2019" name="Sci. Rep.">
        <title>Orb-weaving spider Araneus ventricosus genome elucidates the spidroin gene catalogue.</title>
        <authorList>
            <person name="Kono N."/>
            <person name="Nakamura H."/>
            <person name="Ohtoshi R."/>
            <person name="Moran D.A.P."/>
            <person name="Shinohara A."/>
            <person name="Yoshida Y."/>
            <person name="Fujiwara M."/>
            <person name="Mori M."/>
            <person name="Tomita M."/>
            <person name="Arakawa K."/>
        </authorList>
    </citation>
    <scope>NUCLEOTIDE SEQUENCE [LARGE SCALE GENOMIC DNA]</scope>
</reference>
<evidence type="ECO:0000259" key="2">
    <source>
        <dbReference type="PROSITE" id="PS50144"/>
    </source>
</evidence>